<accession>A0A1G2EUX6</accession>
<protein>
    <recommendedName>
        <fullName evidence="4">Bacterial type II secretion system protein E domain-containing protein</fullName>
    </recommendedName>
</protein>
<keyword evidence="2" id="KW-0547">Nucleotide-binding</keyword>
<sequence length="569" mass="62492">MSDVSFIDRLVEGGVLSQEGAARIKNESVSGASPESLLSGEGIAEDQIIKAKSETYGVPAYSLGGRKVSFEVLKYIPEESARHYQLAPLELKDGALSVGMVDPADVEAREALKFISSKTGAPFKIYAISGKDLQAILEEYKSLGGEVTKVLSEFELALQEEKPTSTAREMLREGTFVEEAPVTKMVAVIIKHATEGRASDIHIEPAKDKLRVRFRVDGILYTSLLLPLSMHESIVSRMKIMTNMKLDEKRKPQDGRFSAKVEGREIDFRVSTLPTTFGEKVAIRILDPESTILDLKKVGLEGRNFDEVSSALKQPHGLILLTGPTGSGKTTTLYAMLQTINNDRYNIVSLEDPVEYNMTGVNQSQVRPEIGYSFANGLRSILRQDPDIILVGEIRDKETAALAIHAALTGHLVLSTLHTNDAIGAIPRLIDMGVDRYLIAPTLVAVIAQRLVQTLCPDSRRPMKVAGSLKEKLESELKNVPEPTRSRIKMPKEIYEAQASATCPKGTRGRIGVFEVLTASKELEKVILTDPGPESLEQEARRQGMITMREDGMLKVLEGQVGLEQITQI</sequence>
<evidence type="ECO:0000259" key="4">
    <source>
        <dbReference type="PROSITE" id="PS00662"/>
    </source>
</evidence>
<dbReference type="AlphaFoldDB" id="A0A1G2EUX6"/>
<dbReference type="GO" id="GO:0005524">
    <property type="term" value="F:ATP binding"/>
    <property type="evidence" value="ECO:0007669"/>
    <property type="project" value="UniProtKB-KW"/>
</dbReference>
<dbReference type="InterPro" id="IPR001482">
    <property type="entry name" value="T2SS/T4SS_dom"/>
</dbReference>
<dbReference type="SUPFAM" id="SSF160246">
    <property type="entry name" value="EspE N-terminal domain-like"/>
    <property type="match status" value="1"/>
</dbReference>
<feature type="domain" description="Bacterial type II secretion system protein E" evidence="4">
    <location>
        <begin position="382"/>
        <end position="396"/>
    </location>
</feature>
<dbReference type="Pfam" id="PF00437">
    <property type="entry name" value="T2SSE"/>
    <property type="match status" value="1"/>
</dbReference>
<dbReference type="SUPFAM" id="SSF52540">
    <property type="entry name" value="P-loop containing nucleoside triphosphate hydrolases"/>
    <property type="match status" value="1"/>
</dbReference>
<dbReference type="Pfam" id="PF05157">
    <property type="entry name" value="MshEN"/>
    <property type="match status" value="1"/>
</dbReference>
<dbReference type="GO" id="GO:0016887">
    <property type="term" value="F:ATP hydrolysis activity"/>
    <property type="evidence" value="ECO:0007669"/>
    <property type="project" value="TreeGrafter"/>
</dbReference>
<dbReference type="InterPro" id="IPR027417">
    <property type="entry name" value="P-loop_NTPase"/>
</dbReference>
<evidence type="ECO:0000313" key="6">
    <source>
        <dbReference type="Proteomes" id="UP000177486"/>
    </source>
</evidence>
<dbReference type="InterPro" id="IPR007831">
    <property type="entry name" value="T2SS_GspE_N"/>
</dbReference>
<comment type="similarity">
    <text evidence="1">Belongs to the GSP E family.</text>
</comment>
<comment type="caution">
    <text evidence="5">The sequence shown here is derived from an EMBL/GenBank/DDBJ whole genome shotgun (WGS) entry which is preliminary data.</text>
</comment>
<dbReference type="InterPro" id="IPR003593">
    <property type="entry name" value="AAA+_ATPase"/>
</dbReference>
<reference evidence="5 6" key="1">
    <citation type="journal article" date="2016" name="Nat. Commun.">
        <title>Thousands of microbial genomes shed light on interconnected biogeochemical processes in an aquifer system.</title>
        <authorList>
            <person name="Anantharaman K."/>
            <person name="Brown C.T."/>
            <person name="Hug L.A."/>
            <person name="Sharon I."/>
            <person name="Castelle C.J."/>
            <person name="Probst A.J."/>
            <person name="Thomas B.C."/>
            <person name="Singh A."/>
            <person name="Wilkins M.J."/>
            <person name="Karaoz U."/>
            <person name="Brodie E.L."/>
            <person name="Williams K.H."/>
            <person name="Hubbard S.S."/>
            <person name="Banfield J.F."/>
        </authorList>
    </citation>
    <scope>NUCLEOTIDE SEQUENCE [LARGE SCALE GENOMIC DNA]</scope>
</reference>
<organism evidence="5 6">
    <name type="scientific">Candidatus Niyogibacteria bacterium RIFCSPLOWO2_01_FULL_45_48</name>
    <dbReference type="NCBI Taxonomy" id="1801724"/>
    <lineage>
        <taxon>Bacteria</taxon>
        <taxon>Candidatus Niyogiibacteriota</taxon>
    </lineage>
</organism>
<evidence type="ECO:0000256" key="2">
    <source>
        <dbReference type="ARBA" id="ARBA00022741"/>
    </source>
</evidence>
<evidence type="ECO:0000256" key="1">
    <source>
        <dbReference type="ARBA" id="ARBA00006611"/>
    </source>
</evidence>
<dbReference type="PANTHER" id="PTHR30258:SF2">
    <property type="entry name" value="COMG OPERON PROTEIN 1"/>
    <property type="match status" value="1"/>
</dbReference>
<dbReference type="Proteomes" id="UP000177486">
    <property type="component" value="Unassembled WGS sequence"/>
</dbReference>
<dbReference type="Gene3D" id="3.30.450.90">
    <property type="match status" value="1"/>
</dbReference>
<dbReference type="PANTHER" id="PTHR30258">
    <property type="entry name" value="TYPE II SECRETION SYSTEM PROTEIN GSPE-RELATED"/>
    <property type="match status" value="1"/>
</dbReference>
<dbReference type="SMART" id="SM00382">
    <property type="entry name" value="AAA"/>
    <property type="match status" value="1"/>
</dbReference>
<dbReference type="CDD" id="cd01129">
    <property type="entry name" value="PulE-GspE-like"/>
    <property type="match status" value="1"/>
</dbReference>
<gene>
    <name evidence="5" type="ORF">A2931_04450</name>
</gene>
<keyword evidence="3" id="KW-0067">ATP-binding</keyword>
<name>A0A1G2EUX6_9BACT</name>
<proteinExistence type="inferred from homology"/>
<evidence type="ECO:0000256" key="3">
    <source>
        <dbReference type="ARBA" id="ARBA00022840"/>
    </source>
</evidence>
<dbReference type="GO" id="GO:0005886">
    <property type="term" value="C:plasma membrane"/>
    <property type="evidence" value="ECO:0007669"/>
    <property type="project" value="TreeGrafter"/>
</dbReference>
<dbReference type="Gene3D" id="3.40.50.300">
    <property type="entry name" value="P-loop containing nucleotide triphosphate hydrolases"/>
    <property type="match status" value="1"/>
</dbReference>
<evidence type="ECO:0000313" key="5">
    <source>
        <dbReference type="EMBL" id="OGZ29616.1"/>
    </source>
</evidence>
<dbReference type="PROSITE" id="PS00662">
    <property type="entry name" value="T2SP_E"/>
    <property type="match status" value="1"/>
</dbReference>
<dbReference type="EMBL" id="MHMQ01000034">
    <property type="protein sequence ID" value="OGZ29616.1"/>
    <property type="molecule type" value="Genomic_DNA"/>
</dbReference>
<dbReference type="InterPro" id="IPR037257">
    <property type="entry name" value="T2SS_E_N_sf"/>
</dbReference>
<dbReference type="Gene3D" id="3.30.300.160">
    <property type="entry name" value="Type II secretion system, protein E, N-terminal domain"/>
    <property type="match status" value="1"/>
</dbReference>